<dbReference type="Pfam" id="PF02826">
    <property type="entry name" value="2-Hacid_dh_C"/>
    <property type="match status" value="1"/>
</dbReference>
<dbReference type="RefSeq" id="WP_316700714.1">
    <property type="nucleotide sequence ID" value="NZ_CP136336.1"/>
</dbReference>
<dbReference type="PANTHER" id="PTHR43333">
    <property type="entry name" value="2-HACID_DH_C DOMAIN-CONTAINING PROTEIN"/>
    <property type="match status" value="1"/>
</dbReference>
<protein>
    <submittedName>
        <fullName evidence="4">Glyoxylate/hydroxypyruvate reductase A</fullName>
    </submittedName>
</protein>
<evidence type="ECO:0000313" key="4">
    <source>
        <dbReference type="EMBL" id="WOB08042.1"/>
    </source>
</evidence>
<evidence type="ECO:0000313" key="5">
    <source>
        <dbReference type="Proteomes" id="UP001303946"/>
    </source>
</evidence>
<keyword evidence="1" id="KW-0560">Oxidoreductase</keyword>
<dbReference type="PANTHER" id="PTHR43333:SF1">
    <property type="entry name" value="D-ISOMER SPECIFIC 2-HYDROXYACID DEHYDROGENASE NAD-BINDING DOMAIN-CONTAINING PROTEIN"/>
    <property type="match status" value="1"/>
</dbReference>
<dbReference type="EMBL" id="CP136336">
    <property type="protein sequence ID" value="WOB08042.1"/>
    <property type="molecule type" value="Genomic_DNA"/>
</dbReference>
<keyword evidence="2" id="KW-0520">NAD</keyword>
<sequence>MSLLLATDFAPDTLSAWAEQLRTALPGVPVLTERNPTTDGDVTMALVANPPAGALSGLPRLGFIQSMWAGVDKLLRDDTLPAEVPLARMVDPAMSAAMAETALWAVLSLHRDYFRYAEQQRAGVWQQLPQRRADDVHVAVLGLGEMGRAVALRLAGNGYFVSGWSRRQRVMVGVDTCYGDAALADLLRTADVVINLLPLTVRTHSLFDERRFSQMKRGAGFVNLARGQHVVEAALLAALDNGRIGRAVLDVFHTEPLPPNHRFWVHPQVTLLPHAAALTDLTSATAIAVANLNAFREGRPVSHLVDRTRGY</sequence>
<feature type="domain" description="D-isomer specific 2-hydroxyacid dehydrogenase NAD-binding" evidence="3">
    <location>
        <begin position="104"/>
        <end position="276"/>
    </location>
</feature>
<keyword evidence="5" id="KW-1185">Reference proteome</keyword>
<evidence type="ECO:0000256" key="1">
    <source>
        <dbReference type="ARBA" id="ARBA00023002"/>
    </source>
</evidence>
<gene>
    <name evidence="4" type="ORF">RXV79_24465</name>
</gene>
<name>A0ABZ0CSV9_9BURK</name>
<dbReference type="SUPFAM" id="SSF51735">
    <property type="entry name" value="NAD(P)-binding Rossmann-fold domains"/>
    <property type="match status" value="1"/>
</dbReference>
<dbReference type="InterPro" id="IPR036291">
    <property type="entry name" value="NAD(P)-bd_dom_sf"/>
</dbReference>
<evidence type="ECO:0000256" key="2">
    <source>
        <dbReference type="ARBA" id="ARBA00023027"/>
    </source>
</evidence>
<accession>A0ABZ0CSV9</accession>
<evidence type="ECO:0000259" key="3">
    <source>
        <dbReference type="Pfam" id="PF02826"/>
    </source>
</evidence>
<dbReference type="Gene3D" id="3.40.50.720">
    <property type="entry name" value="NAD(P)-binding Rossmann-like Domain"/>
    <property type="match status" value="2"/>
</dbReference>
<dbReference type="CDD" id="cd12164">
    <property type="entry name" value="GDH_like_2"/>
    <property type="match status" value="1"/>
</dbReference>
<organism evidence="4 5">
    <name type="scientific">Piscinibacter gummiphilus</name>
    <dbReference type="NCBI Taxonomy" id="946333"/>
    <lineage>
        <taxon>Bacteria</taxon>
        <taxon>Pseudomonadati</taxon>
        <taxon>Pseudomonadota</taxon>
        <taxon>Betaproteobacteria</taxon>
        <taxon>Burkholderiales</taxon>
        <taxon>Sphaerotilaceae</taxon>
        <taxon>Piscinibacter</taxon>
    </lineage>
</organism>
<dbReference type="InterPro" id="IPR006140">
    <property type="entry name" value="D-isomer_DH_NAD-bd"/>
</dbReference>
<proteinExistence type="predicted"/>
<dbReference type="Proteomes" id="UP001303946">
    <property type="component" value="Chromosome"/>
</dbReference>
<reference evidence="4 5" key="1">
    <citation type="submission" date="2023-10" db="EMBL/GenBank/DDBJ databases">
        <title>Bacteria for the degradation of biodegradable plastic PBAT(Polybutylene adipate terephthalate).</title>
        <authorList>
            <person name="Weon H.-Y."/>
            <person name="Yeon J."/>
        </authorList>
    </citation>
    <scope>NUCLEOTIDE SEQUENCE [LARGE SCALE GENOMIC DNA]</scope>
    <source>
        <strain evidence="4 5">SBD 7-3</strain>
    </source>
</reference>